<proteinExistence type="predicted"/>
<protein>
    <submittedName>
        <fullName evidence="7">High-affinity methionine permease</fullName>
    </submittedName>
</protein>
<dbReference type="FunFam" id="1.20.1740.10:FF:000025">
    <property type="entry name" value="High-affinity methionine permease"/>
    <property type="match status" value="1"/>
</dbReference>
<sequence>MATSSSEEARAVRDVGIGTGEIKIDGSLEFVHEVAGNDSKPSYQEASGAPVENISPLGTQVGWLTTIFLNIGQMIGTGVFSTPGSILKGVGSVGLSMIFWAIGLLIAGSQLAVYTELASFFPNRSGAEVVYLEQAYPRPKYLLPTAFAVQSVILSFSSSNAIVMAQYLFATGGYTPSAWEQKGLAVGCISFIILCKYLMIFKYHDYANVNFPVVIFSTKWSLRLSNAVGVIKIITLIFISITGLVVLGGHTRIKDPHANFRDSFSGTTGSGYGLANALVKINFAYFGFTNAFNVVAEVKRPIQTLKKTAPASLLVVAILYILCNVAYFAAVPKQSIASSKQLVASLFFTAVFGNKHASNALNFLIALSAFGNIISVIIGSSRIIRECGRQGVLPWPRVWGSTRPFGTPLAAYGLKWGLTVLMIVAPPAGDAFNFIVDLQSYPSNVFLFLTTFGLFLIRRSRARIGIERAEFRTWDVAILFSLAVNIFILIMPWFPPTGGRYGGDVSFWYATYCAVGLAILAICGIYYAFWIYIIPHFGKYRIRQELVQLEDESAKVHRLVKVPLAELESWDAEHDVLGQKLHDLAGSGSDDAERLETSKKEA</sequence>
<feature type="transmembrane region" description="Helical" evidence="6">
    <location>
        <begin position="438"/>
        <end position="457"/>
    </location>
</feature>
<keyword evidence="3 6" id="KW-1133">Transmembrane helix</keyword>
<gene>
    <name evidence="7" type="primary">MUP1_0</name>
    <name evidence="7" type="ORF">LOCC1_G005494</name>
</gene>
<evidence type="ECO:0000313" key="8">
    <source>
        <dbReference type="Proteomes" id="UP000443090"/>
    </source>
</evidence>
<evidence type="ECO:0000256" key="1">
    <source>
        <dbReference type="ARBA" id="ARBA00004141"/>
    </source>
</evidence>
<dbReference type="InterPro" id="IPR050598">
    <property type="entry name" value="AminoAcid_Transporter"/>
</dbReference>
<accession>A0A8H8RYE8</accession>
<evidence type="ECO:0000313" key="7">
    <source>
        <dbReference type="EMBL" id="TVY43664.1"/>
    </source>
</evidence>
<name>A0A8H8RYE8_9HELO</name>
<evidence type="ECO:0000256" key="2">
    <source>
        <dbReference type="ARBA" id="ARBA00022692"/>
    </source>
</evidence>
<dbReference type="OrthoDB" id="5982228at2759"/>
<feature type="transmembrane region" description="Helical" evidence="6">
    <location>
        <begin position="61"/>
        <end position="81"/>
    </location>
</feature>
<dbReference type="AlphaFoldDB" id="A0A8H8RYE8"/>
<dbReference type="EMBL" id="QGMI01000271">
    <property type="protein sequence ID" value="TVY43664.1"/>
    <property type="molecule type" value="Genomic_DNA"/>
</dbReference>
<dbReference type="PANTHER" id="PTHR11785">
    <property type="entry name" value="AMINO ACID TRANSPORTER"/>
    <property type="match status" value="1"/>
</dbReference>
<dbReference type="PANTHER" id="PTHR11785:SF353">
    <property type="entry name" value="METHIONINE TRANSPORTER (EUROFUNG)"/>
    <property type="match status" value="1"/>
</dbReference>
<dbReference type="PIRSF" id="PIRSF006060">
    <property type="entry name" value="AA_transporter"/>
    <property type="match status" value="1"/>
</dbReference>
<feature type="region of interest" description="Disordered" evidence="5">
    <location>
        <begin position="582"/>
        <end position="602"/>
    </location>
</feature>
<feature type="transmembrane region" description="Helical" evidence="6">
    <location>
        <begin position="405"/>
        <end position="426"/>
    </location>
</feature>
<reference evidence="7 8" key="1">
    <citation type="submission" date="2018-05" db="EMBL/GenBank/DDBJ databases">
        <title>Genome sequencing and assembly of the regulated plant pathogen Lachnellula willkommii and related sister species for the development of diagnostic species identification markers.</title>
        <authorList>
            <person name="Giroux E."/>
            <person name="Bilodeau G."/>
        </authorList>
    </citation>
    <scope>NUCLEOTIDE SEQUENCE [LARGE SCALE GENOMIC DNA]</scope>
    <source>
        <strain evidence="7 8">CBS 160.35</strain>
    </source>
</reference>
<dbReference type="Pfam" id="PF13520">
    <property type="entry name" value="AA_permease_2"/>
    <property type="match status" value="2"/>
</dbReference>
<comment type="caution">
    <text evidence="7">The sequence shown here is derived from an EMBL/GenBank/DDBJ whole genome shotgun (WGS) entry which is preliminary data.</text>
</comment>
<dbReference type="Proteomes" id="UP000443090">
    <property type="component" value="Unassembled WGS sequence"/>
</dbReference>
<keyword evidence="4 6" id="KW-0472">Membrane</keyword>
<dbReference type="InterPro" id="IPR002293">
    <property type="entry name" value="AA/rel_permease1"/>
</dbReference>
<feature type="transmembrane region" description="Helical" evidence="6">
    <location>
        <begin position="224"/>
        <end position="247"/>
    </location>
</feature>
<comment type="subcellular location">
    <subcellularLocation>
        <location evidence="1">Membrane</location>
        <topology evidence="1">Multi-pass membrane protein</topology>
    </subcellularLocation>
</comment>
<feature type="transmembrane region" description="Helical" evidence="6">
    <location>
        <begin position="477"/>
        <end position="495"/>
    </location>
</feature>
<feature type="transmembrane region" description="Helical" evidence="6">
    <location>
        <begin position="141"/>
        <end position="163"/>
    </location>
</feature>
<evidence type="ECO:0000256" key="4">
    <source>
        <dbReference type="ARBA" id="ARBA00023136"/>
    </source>
</evidence>
<keyword evidence="8" id="KW-1185">Reference proteome</keyword>
<keyword evidence="2 6" id="KW-0812">Transmembrane</keyword>
<feature type="transmembrane region" description="Helical" evidence="6">
    <location>
        <begin position="93"/>
        <end position="114"/>
    </location>
</feature>
<evidence type="ECO:0000256" key="5">
    <source>
        <dbReference type="SAM" id="MobiDB-lite"/>
    </source>
</evidence>
<feature type="compositionally biased region" description="Basic and acidic residues" evidence="5">
    <location>
        <begin position="591"/>
        <end position="602"/>
    </location>
</feature>
<feature type="transmembrane region" description="Helical" evidence="6">
    <location>
        <begin position="507"/>
        <end position="533"/>
    </location>
</feature>
<evidence type="ECO:0000256" key="3">
    <source>
        <dbReference type="ARBA" id="ARBA00022989"/>
    </source>
</evidence>
<evidence type="ECO:0000256" key="6">
    <source>
        <dbReference type="SAM" id="Phobius"/>
    </source>
</evidence>
<feature type="transmembrane region" description="Helical" evidence="6">
    <location>
        <begin position="184"/>
        <end position="204"/>
    </location>
</feature>
<feature type="transmembrane region" description="Helical" evidence="6">
    <location>
        <begin position="363"/>
        <end position="384"/>
    </location>
</feature>
<dbReference type="GO" id="GO:0015179">
    <property type="term" value="F:L-amino acid transmembrane transporter activity"/>
    <property type="evidence" value="ECO:0007669"/>
    <property type="project" value="TreeGrafter"/>
</dbReference>
<dbReference type="Gene3D" id="1.20.1740.10">
    <property type="entry name" value="Amino acid/polyamine transporter I"/>
    <property type="match status" value="1"/>
</dbReference>
<organism evidence="7 8">
    <name type="scientific">Lachnellula occidentalis</name>
    <dbReference type="NCBI Taxonomy" id="215460"/>
    <lineage>
        <taxon>Eukaryota</taxon>
        <taxon>Fungi</taxon>
        <taxon>Dikarya</taxon>
        <taxon>Ascomycota</taxon>
        <taxon>Pezizomycotina</taxon>
        <taxon>Leotiomycetes</taxon>
        <taxon>Helotiales</taxon>
        <taxon>Lachnaceae</taxon>
        <taxon>Lachnellula</taxon>
    </lineage>
</organism>
<feature type="transmembrane region" description="Helical" evidence="6">
    <location>
        <begin position="309"/>
        <end position="330"/>
    </location>
</feature>
<dbReference type="GO" id="GO:0016020">
    <property type="term" value="C:membrane"/>
    <property type="evidence" value="ECO:0007669"/>
    <property type="project" value="UniProtKB-SubCell"/>
</dbReference>